<name>A0A212CSW9_CEREH</name>
<evidence type="ECO:0000313" key="7">
    <source>
        <dbReference type="EMBL" id="OWK08934.1"/>
    </source>
</evidence>
<evidence type="ECO:0000256" key="4">
    <source>
        <dbReference type="ARBA" id="ARBA00079481"/>
    </source>
</evidence>
<evidence type="ECO:0000256" key="3">
    <source>
        <dbReference type="ARBA" id="ARBA00069396"/>
    </source>
</evidence>
<dbReference type="FunFam" id="2.30.29.30:FF:000198">
    <property type="entry name" value="Myotubularin related protein 10"/>
    <property type="match status" value="1"/>
</dbReference>
<feature type="region of interest" description="Disordered" evidence="5">
    <location>
        <begin position="943"/>
        <end position="968"/>
    </location>
</feature>
<keyword evidence="2" id="KW-0597">Phosphoprotein</keyword>
<dbReference type="OrthoDB" id="271628at2759"/>
<evidence type="ECO:0000256" key="2">
    <source>
        <dbReference type="ARBA" id="ARBA00022553"/>
    </source>
</evidence>
<dbReference type="SUPFAM" id="SSF52799">
    <property type="entry name" value="(Phosphotyrosine protein) phosphatases II"/>
    <property type="match status" value="1"/>
</dbReference>
<organism evidence="7 8">
    <name type="scientific">Cervus elaphus hippelaphus</name>
    <name type="common">European red deer</name>
    <dbReference type="NCBI Taxonomy" id="46360"/>
    <lineage>
        <taxon>Eukaryota</taxon>
        <taxon>Metazoa</taxon>
        <taxon>Chordata</taxon>
        <taxon>Craniata</taxon>
        <taxon>Vertebrata</taxon>
        <taxon>Euteleostomi</taxon>
        <taxon>Mammalia</taxon>
        <taxon>Eutheria</taxon>
        <taxon>Laurasiatheria</taxon>
        <taxon>Artiodactyla</taxon>
        <taxon>Ruminantia</taxon>
        <taxon>Pecora</taxon>
        <taxon>Cervidae</taxon>
        <taxon>Cervinae</taxon>
        <taxon>Cervus</taxon>
    </lineage>
</organism>
<dbReference type="GO" id="GO:0005737">
    <property type="term" value="C:cytoplasm"/>
    <property type="evidence" value="ECO:0007669"/>
    <property type="project" value="TreeGrafter"/>
</dbReference>
<dbReference type="GO" id="GO:0046856">
    <property type="term" value="P:phosphatidylinositol dephosphorylation"/>
    <property type="evidence" value="ECO:0007669"/>
    <property type="project" value="TreeGrafter"/>
</dbReference>
<protein>
    <recommendedName>
        <fullName evidence="3">Myotubularin-related protein 10</fullName>
    </recommendedName>
    <alternativeName>
        <fullName evidence="4">Inactive phosphatidylinositol 3-phosphatase 10</fullName>
    </alternativeName>
</protein>
<dbReference type="InterPro" id="IPR030564">
    <property type="entry name" value="Myotubularin"/>
</dbReference>
<dbReference type="Pfam" id="PF12578">
    <property type="entry name" value="3-PAP"/>
    <property type="match status" value="1"/>
</dbReference>
<dbReference type="SUPFAM" id="SSF50729">
    <property type="entry name" value="PH domain-like"/>
    <property type="match status" value="1"/>
</dbReference>
<dbReference type="Proteomes" id="UP000242450">
    <property type="component" value="Chromosome 13"/>
</dbReference>
<dbReference type="GO" id="GO:0016020">
    <property type="term" value="C:membrane"/>
    <property type="evidence" value="ECO:0007669"/>
    <property type="project" value="TreeGrafter"/>
</dbReference>
<evidence type="ECO:0000256" key="1">
    <source>
        <dbReference type="ARBA" id="ARBA00007471"/>
    </source>
</evidence>
<evidence type="ECO:0000259" key="6">
    <source>
        <dbReference type="PROSITE" id="PS51339"/>
    </source>
</evidence>
<evidence type="ECO:0000256" key="5">
    <source>
        <dbReference type="SAM" id="MobiDB-lite"/>
    </source>
</evidence>
<feature type="region of interest" description="Disordered" evidence="5">
    <location>
        <begin position="1"/>
        <end position="24"/>
    </location>
</feature>
<dbReference type="EMBL" id="MKHE01000013">
    <property type="protein sequence ID" value="OWK08934.1"/>
    <property type="molecule type" value="Genomic_DNA"/>
</dbReference>
<dbReference type="Gene3D" id="2.30.29.30">
    <property type="entry name" value="Pleckstrin-homology domain (PH domain)/Phosphotyrosine-binding domain (PTB)"/>
    <property type="match status" value="1"/>
</dbReference>
<accession>A0A212CSW9</accession>
<comment type="similarity">
    <text evidence="1">Belongs to the protein-tyrosine phosphatase family. Non-receptor class myotubularin subfamily.</text>
</comment>
<sequence>MEKERVFQGMGTGYEDPMDESSPAPEREIVVNEVNFVRKCIASDTSQYDLWGKLICSNFKISFITDDPMPLQKFHYRNLLLGEHDVPLTCIEQIVTLNDHKRKQKVLGPNQKLKFNPTELIIYCKDFRIVRFRFDESGPESAKKVCLAIAHYSQPTDLQLLFAFEYVGKKYHNSASKANGAPLGAGGGSSQKTPLFETYSDWDREVKRTSASGWRVCSINEGYMISTCLPEYFVVPSSLADQDLKVFSHSFVGRRMPFWCWSHSNGSALVRTALIRDMLQQRKIEQSDIYKSDLDKTLPNIQDIQVAFVKLKQLCVNEEEGRDLSCIIASLVQVMLDPYFRTITGFQSLIQKEWVMAGYPFLDRCNHLKRSEKEAPMFLLFLDTTWQLLEQCPAAFEFSETYLAVLHDSTRVALFGTFLFNSPHQRVQQSTEFAISKNIQLGDEKGLKFPSVWDWSLQFTPKDRTLFHNPFYIGKSTPCVQNGSVKSFKRTKKSYSSTLRGMPASLKNGIISEQELRPRRNSLILQVKPAPLEPRDSQDWGAEQFFQERASRPADLHGTILPRLSGAHIKLWKLCYFRWVPEAQIQHGGFITAFHKLSLLADEVDVLSRALRQPRGGPTPAPGPEQAPSRLLTILRDERDCLPMWGRDTAVHRDPHVETKGVFLHVLRASLILGRISSPSSNHQGSQELVSGVFSRSIQQTPGRTECQHLGREDRCVEVDFSQDIAMLTKSTCPAPPVTAALRRQTKTGVLLSELLMAEPPAPLLAQDVGTESEGSTGHGCPASADRAMRADSRIGPQGVKCFRALSSQSGPLLLAPTAATWQTSTSAPSRRSSSSQIICFCDSRSWGPFTSTSWEGSCGVISVLLRQKGYSGGLWQFPPTTIYLEGLSSCTALIKETNFILLTAWPFSLTCSDEIGCRVGRGQVSALSTDLDVMTLGAPHNQVGEAPSAVPEVHSQAPAHATEDGAP</sequence>
<gene>
    <name evidence="7" type="ORF">Celaphus_00015286</name>
</gene>
<dbReference type="InterPro" id="IPR011993">
    <property type="entry name" value="PH-like_dom_sf"/>
</dbReference>
<dbReference type="PANTHER" id="PTHR10807:SF39">
    <property type="entry name" value="MYOTUBULARIN-RELATED PROTEIN 10"/>
    <property type="match status" value="1"/>
</dbReference>
<proteinExistence type="inferred from homology"/>
<dbReference type="InterPro" id="IPR029021">
    <property type="entry name" value="Prot-tyrosine_phosphatase-like"/>
</dbReference>
<keyword evidence="8" id="KW-1185">Reference proteome</keyword>
<dbReference type="InterPro" id="IPR010569">
    <property type="entry name" value="Myotubularin-like_Pase_dom"/>
</dbReference>
<dbReference type="AlphaFoldDB" id="A0A212CSW9"/>
<dbReference type="PROSITE" id="PS51339">
    <property type="entry name" value="PPASE_MYOTUBULARIN"/>
    <property type="match status" value="1"/>
</dbReference>
<comment type="caution">
    <text evidence="7">The sequence shown here is derived from an EMBL/GenBank/DDBJ whole genome shotgun (WGS) entry which is preliminary data.</text>
</comment>
<reference evidence="7 8" key="1">
    <citation type="journal article" date="2018" name="Mol. Genet. Genomics">
        <title>The red deer Cervus elaphus genome CerEla1.0: sequencing, annotating, genes, and chromosomes.</title>
        <authorList>
            <person name="Bana N.A."/>
            <person name="Nyiri A."/>
            <person name="Nagy J."/>
            <person name="Frank K."/>
            <person name="Nagy T."/>
            <person name="Steger V."/>
            <person name="Schiller M."/>
            <person name="Lakatos P."/>
            <person name="Sugar L."/>
            <person name="Horn P."/>
            <person name="Barta E."/>
            <person name="Orosz L."/>
        </authorList>
    </citation>
    <scope>NUCLEOTIDE SEQUENCE [LARGE SCALE GENOMIC DNA]</scope>
    <source>
        <strain evidence="7">Hungarian</strain>
    </source>
</reference>
<dbReference type="InterPro" id="IPR022587">
    <property type="entry name" value="MTMR12-like_C"/>
</dbReference>
<evidence type="ECO:0000313" key="8">
    <source>
        <dbReference type="Proteomes" id="UP000242450"/>
    </source>
</evidence>
<dbReference type="Pfam" id="PF06602">
    <property type="entry name" value="Myotub-related"/>
    <property type="match status" value="2"/>
</dbReference>
<dbReference type="PANTHER" id="PTHR10807">
    <property type="entry name" value="MYOTUBULARIN-RELATED"/>
    <property type="match status" value="1"/>
</dbReference>
<feature type="domain" description="Myotubularin phosphatase" evidence="6">
    <location>
        <begin position="196"/>
        <end position="576"/>
    </location>
</feature>